<accession>A0A8J7PC60</accession>
<evidence type="ECO:0000313" key="2">
    <source>
        <dbReference type="Proteomes" id="UP000664277"/>
    </source>
</evidence>
<dbReference type="AlphaFoldDB" id="A0A8J7PC60"/>
<dbReference type="Proteomes" id="UP000664277">
    <property type="component" value="Unassembled WGS sequence"/>
</dbReference>
<reference evidence="1" key="1">
    <citation type="submission" date="2021-02" db="EMBL/GenBank/DDBJ databases">
        <title>Genome-Resolved Metagenomics of a Microbial Community Performing Photosynthetic Biological Nutrient Removal.</title>
        <authorList>
            <person name="Mcdaniel E.A."/>
        </authorList>
    </citation>
    <scope>NUCLEOTIDE SEQUENCE</scope>
    <source>
        <strain evidence="1">UWPOB_OBS1</strain>
    </source>
</reference>
<name>A0A8J7PC60_9BACT</name>
<gene>
    <name evidence="1" type="ORF">J0M35_16740</name>
</gene>
<sequence length="224" mass="24696">MDGDSIIKNTIAAYGRLQAYEDHGYANLISFGADASEVSNSITFKTYYSKKDGLSLDWMGSSDKVLLSKIADAIEICSSNKALIKVDKKVRKKCSAEQALMIAGTASVDIGLIIPPLLLVDLKPALKPLSLFSATMSKLSGIAIVDDVECYKVFVLLKSPPWVGTFFIGQSDFLIRKFENERNLDVPKDKQSEIPDELVGSLPIHREQRAWFKGLKFKGLNTNT</sequence>
<comment type="caution">
    <text evidence="1">The sequence shown here is derived from an EMBL/GenBank/DDBJ whole genome shotgun (WGS) entry which is preliminary data.</text>
</comment>
<protein>
    <submittedName>
        <fullName evidence="1">Uncharacterized protein</fullName>
    </submittedName>
</protein>
<evidence type="ECO:0000313" key="1">
    <source>
        <dbReference type="EMBL" id="MBN8662017.1"/>
    </source>
</evidence>
<proteinExistence type="predicted"/>
<dbReference type="EMBL" id="JAFLCK010000029">
    <property type="protein sequence ID" value="MBN8662017.1"/>
    <property type="molecule type" value="Genomic_DNA"/>
</dbReference>
<organism evidence="1 2">
    <name type="scientific">Candidatus Obscuribacter phosphatis</name>
    <dbReference type="NCBI Taxonomy" id="1906157"/>
    <lineage>
        <taxon>Bacteria</taxon>
        <taxon>Bacillati</taxon>
        <taxon>Candidatus Melainabacteria</taxon>
        <taxon>Candidatus Obscuribacterales</taxon>
        <taxon>Candidatus Obscuribacteraceae</taxon>
        <taxon>Candidatus Obscuribacter</taxon>
    </lineage>
</organism>